<dbReference type="Pfam" id="PF09424">
    <property type="entry name" value="YqeY"/>
    <property type="match status" value="1"/>
</dbReference>
<name>A0ABN0DQW1_9FIRM</name>
<proteinExistence type="predicted"/>
<dbReference type="InterPro" id="IPR019004">
    <property type="entry name" value="YqeY/Aim41"/>
</dbReference>
<keyword evidence="2" id="KW-1185">Reference proteome</keyword>
<dbReference type="Gene3D" id="1.10.1510.10">
    <property type="entry name" value="Uncharacterised protein YqeY/AIM41 PF09424, N-terminal domain"/>
    <property type="match status" value="1"/>
</dbReference>
<sequence>MSLMELLTADMKAAMKQGEKARLSVIRLVRGAVRQAEIDGKKTLNDDEIINVIAKEVKMRRDSIEEFERGKRADLVEKTKAEIDILTPYLPAPLSPDEVKQIAEKAVAEVGAATAKDMGKVMRVLMPRIKGRADGKLVNEIIRSLLK</sequence>
<reference evidence="1 2" key="1">
    <citation type="submission" date="2011-08" db="EMBL/GenBank/DDBJ databases">
        <title>The Genome Sequence of Selenomonas noxia F0398.</title>
        <authorList>
            <consortium name="The Broad Institute Genome Sequencing Platform"/>
            <person name="Earl A."/>
            <person name="Ward D."/>
            <person name="Feldgarden M."/>
            <person name="Gevers D."/>
            <person name="Izard J."/>
            <person name="Ganesan A."/>
            <person name="Blanton J.M."/>
            <person name="Baranova O.V."/>
            <person name="Tanner A.C."/>
            <person name="Dewhirst F.E."/>
            <person name="Young S.K."/>
            <person name="Zeng Q."/>
            <person name="Gargeya S."/>
            <person name="Fitzgerald M."/>
            <person name="Haas B."/>
            <person name="Abouelleil A."/>
            <person name="Alvarado L."/>
            <person name="Arachchi H.M."/>
            <person name="Berlin A."/>
            <person name="Brown A."/>
            <person name="Chapman S.B."/>
            <person name="Chen Z."/>
            <person name="Dunbar C."/>
            <person name="Freedman E."/>
            <person name="Gearin G."/>
            <person name="Gellesch M."/>
            <person name="Goldberg J."/>
            <person name="Griggs A."/>
            <person name="Gujja S."/>
            <person name="Heiman D."/>
            <person name="Howarth C."/>
            <person name="Larson L."/>
            <person name="Lui A."/>
            <person name="MacDonald P.J.P."/>
            <person name="Montmayeur A."/>
            <person name="Murphy C."/>
            <person name="Neiman D."/>
            <person name="Pearson M."/>
            <person name="Priest M."/>
            <person name="Roberts A."/>
            <person name="Saif S."/>
            <person name="Shea T."/>
            <person name="Shenoy N."/>
            <person name="Sisk P."/>
            <person name="Stolte C."/>
            <person name="Sykes S."/>
            <person name="Wortman J."/>
            <person name="Nusbaum C."/>
            <person name="Birren B."/>
        </authorList>
    </citation>
    <scope>NUCLEOTIDE SEQUENCE [LARGE SCALE GENOMIC DNA]</scope>
    <source>
        <strain evidence="1 2">F0398</strain>
    </source>
</reference>
<dbReference type="PANTHER" id="PTHR28055">
    <property type="entry name" value="ALTERED INHERITANCE OF MITOCHONDRIA PROTEIN 41, MITOCHONDRIAL"/>
    <property type="match status" value="1"/>
</dbReference>
<comment type="caution">
    <text evidence="1">The sequence shown here is derived from an EMBL/GenBank/DDBJ whole genome shotgun (WGS) entry which is preliminary data.</text>
</comment>
<dbReference type="Proteomes" id="UP000003175">
    <property type="component" value="Unassembled WGS sequence"/>
</dbReference>
<dbReference type="InterPro" id="IPR003789">
    <property type="entry name" value="Asn/Gln_tRNA_amidoTrase-B-like"/>
</dbReference>
<evidence type="ECO:0000313" key="2">
    <source>
        <dbReference type="Proteomes" id="UP000003175"/>
    </source>
</evidence>
<dbReference type="RefSeq" id="WP_006696062.1">
    <property type="nucleotide sequence ID" value="NZ_JH376858.1"/>
</dbReference>
<accession>A0ABN0DQW1</accession>
<protein>
    <recommendedName>
        <fullName evidence="3">GatB/YqeY domain-containing protein</fullName>
    </recommendedName>
</protein>
<organism evidence="1 2">
    <name type="scientific">Selenomonas noxia F0398</name>
    <dbReference type="NCBI Taxonomy" id="702437"/>
    <lineage>
        <taxon>Bacteria</taxon>
        <taxon>Bacillati</taxon>
        <taxon>Bacillota</taxon>
        <taxon>Negativicutes</taxon>
        <taxon>Selenomonadales</taxon>
        <taxon>Selenomonadaceae</taxon>
        <taxon>Selenomonas</taxon>
    </lineage>
</organism>
<dbReference type="EMBL" id="ADGH01000004">
    <property type="protein sequence ID" value="EHG25293.1"/>
    <property type="molecule type" value="Genomic_DNA"/>
</dbReference>
<evidence type="ECO:0008006" key="3">
    <source>
        <dbReference type="Google" id="ProtNLM"/>
    </source>
</evidence>
<dbReference type="SUPFAM" id="SSF89095">
    <property type="entry name" value="GatB/YqeY motif"/>
    <property type="match status" value="1"/>
</dbReference>
<dbReference type="Gene3D" id="1.10.10.410">
    <property type="match status" value="1"/>
</dbReference>
<dbReference type="InterPro" id="IPR023168">
    <property type="entry name" value="GatB_Yqey_C_2"/>
</dbReference>
<dbReference type="PANTHER" id="PTHR28055:SF1">
    <property type="entry name" value="ALTERED INHERITANCE OF MITOCHONDRIA PROTEIN 41, MITOCHONDRIAL"/>
    <property type="match status" value="1"/>
</dbReference>
<gene>
    <name evidence="1" type="ORF">HMPREF9432_00673</name>
</gene>
<dbReference type="InterPro" id="IPR042184">
    <property type="entry name" value="YqeY/Aim41_N"/>
</dbReference>
<evidence type="ECO:0000313" key="1">
    <source>
        <dbReference type="EMBL" id="EHG25293.1"/>
    </source>
</evidence>